<dbReference type="Gene3D" id="1.10.8.420">
    <property type="entry name" value="RecR Domain 1"/>
    <property type="match status" value="1"/>
</dbReference>
<dbReference type="Pfam" id="PF13662">
    <property type="entry name" value="Toprim_4"/>
    <property type="match status" value="1"/>
</dbReference>
<dbReference type="NCBIfam" id="TIGR00615">
    <property type="entry name" value="recR"/>
    <property type="match status" value="1"/>
</dbReference>
<accession>A0A517XT02</accession>
<evidence type="ECO:0000313" key="9">
    <source>
        <dbReference type="EMBL" id="QDU20618.1"/>
    </source>
</evidence>
<dbReference type="SMART" id="SM00278">
    <property type="entry name" value="HhH1"/>
    <property type="match status" value="1"/>
</dbReference>
<dbReference type="GO" id="GO:0008270">
    <property type="term" value="F:zinc ion binding"/>
    <property type="evidence" value="ECO:0007669"/>
    <property type="project" value="UniProtKB-KW"/>
</dbReference>
<dbReference type="SMART" id="SM00493">
    <property type="entry name" value="TOPRIM"/>
    <property type="match status" value="1"/>
</dbReference>
<keyword evidence="10" id="KW-1185">Reference proteome</keyword>
<dbReference type="InterPro" id="IPR015967">
    <property type="entry name" value="Rcmb_RecR_Znf"/>
</dbReference>
<dbReference type="Pfam" id="PF21176">
    <property type="entry name" value="RecR_HhH"/>
    <property type="match status" value="1"/>
</dbReference>
<dbReference type="Gene3D" id="3.40.1360.10">
    <property type="match status" value="1"/>
</dbReference>
<feature type="domain" description="Toprim" evidence="8">
    <location>
        <begin position="81"/>
        <end position="176"/>
    </location>
</feature>
<organism evidence="9 10">
    <name type="scientific">Urbifossiella limnaea</name>
    <dbReference type="NCBI Taxonomy" id="2528023"/>
    <lineage>
        <taxon>Bacteria</taxon>
        <taxon>Pseudomonadati</taxon>
        <taxon>Planctomycetota</taxon>
        <taxon>Planctomycetia</taxon>
        <taxon>Gemmatales</taxon>
        <taxon>Gemmataceae</taxon>
        <taxon>Urbifossiella</taxon>
    </lineage>
</organism>
<dbReference type="HAMAP" id="MF_00017">
    <property type="entry name" value="RecR"/>
    <property type="match status" value="1"/>
</dbReference>
<dbReference type="Proteomes" id="UP000319576">
    <property type="component" value="Chromosome"/>
</dbReference>
<feature type="zinc finger region" description="C4-type" evidence="7">
    <location>
        <begin position="58"/>
        <end position="73"/>
    </location>
</feature>
<dbReference type="KEGG" id="uli:ETAA1_25740"/>
<dbReference type="PROSITE" id="PS50880">
    <property type="entry name" value="TOPRIM"/>
    <property type="match status" value="1"/>
</dbReference>
<keyword evidence="3 7" id="KW-0863">Zinc-finger</keyword>
<evidence type="ECO:0000256" key="5">
    <source>
        <dbReference type="ARBA" id="ARBA00023172"/>
    </source>
</evidence>
<reference evidence="9 10" key="1">
    <citation type="submission" date="2019-02" db="EMBL/GenBank/DDBJ databases">
        <title>Deep-cultivation of Planctomycetes and their phenomic and genomic characterization uncovers novel biology.</title>
        <authorList>
            <person name="Wiegand S."/>
            <person name="Jogler M."/>
            <person name="Boedeker C."/>
            <person name="Pinto D."/>
            <person name="Vollmers J."/>
            <person name="Rivas-Marin E."/>
            <person name="Kohn T."/>
            <person name="Peeters S.H."/>
            <person name="Heuer A."/>
            <person name="Rast P."/>
            <person name="Oberbeckmann S."/>
            <person name="Bunk B."/>
            <person name="Jeske O."/>
            <person name="Meyerdierks A."/>
            <person name="Storesund J.E."/>
            <person name="Kallscheuer N."/>
            <person name="Luecker S."/>
            <person name="Lage O.M."/>
            <person name="Pohl T."/>
            <person name="Merkel B.J."/>
            <person name="Hornburger P."/>
            <person name="Mueller R.-W."/>
            <person name="Bruemmer F."/>
            <person name="Labrenz M."/>
            <person name="Spormann A.M."/>
            <person name="Op den Camp H."/>
            <person name="Overmann J."/>
            <person name="Amann R."/>
            <person name="Jetten M.S.M."/>
            <person name="Mascher T."/>
            <person name="Medema M.H."/>
            <person name="Devos D.P."/>
            <person name="Kaster A.-K."/>
            <person name="Ovreas L."/>
            <person name="Rohde M."/>
            <person name="Galperin M.Y."/>
            <person name="Jogler C."/>
        </authorList>
    </citation>
    <scope>NUCLEOTIDE SEQUENCE [LARGE SCALE GENOMIC DNA]</scope>
    <source>
        <strain evidence="9 10">ETA_A1</strain>
    </source>
</reference>
<keyword evidence="4 7" id="KW-0862">Zinc</keyword>
<dbReference type="AlphaFoldDB" id="A0A517XT02"/>
<dbReference type="Gene3D" id="3.30.60.80">
    <property type="match status" value="1"/>
</dbReference>
<evidence type="ECO:0000256" key="3">
    <source>
        <dbReference type="ARBA" id="ARBA00022771"/>
    </source>
</evidence>
<dbReference type="InterPro" id="IPR034137">
    <property type="entry name" value="TOPRIM_RecR"/>
</dbReference>
<protein>
    <recommendedName>
        <fullName evidence="7">Recombination protein RecR</fullName>
    </recommendedName>
</protein>
<evidence type="ECO:0000259" key="8">
    <source>
        <dbReference type="PROSITE" id="PS50880"/>
    </source>
</evidence>
<dbReference type="InterPro" id="IPR003583">
    <property type="entry name" value="Hlx-hairpin-Hlx_DNA-bd_motif"/>
</dbReference>
<dbReference type="RefSeq" id="WP_145238477.1">
    <property type="nucleotide sequence ID" value="NZ_CP036273.1"/>
</dbReference>
<keyword evidence="6 7" id="KW-0234">DNA repair</keyword>
<evidence type="ECO:0000256" key="4">
    <source>
        <dbReference type="ARBA" id="ARBA00022833"/>
    </source>
</evidence>
<evidence type="ECO:0000256" key="6">
    <source>
        <dbReference type="ARBA" id="ARBA00023204"/>
    </source>
</evidence>
<dbReference type="PANTHER" id="PTHR30446">
    <property type="entry name" value="RECOMBINATION PROTEIN RECR"/>
    <property type="match status" value="1"/>
</dbReference>
<evidence type="ECO:0000256" key="1">
    <source>
        <dbReference type="ARBA" id="ARBA00022723"/>
    </source>
</evidence>
<dbReference type="GO" id="GO:0006281">
    <property type="term" value="P:DNA repair"/>
    <property type="evidence" value="ECO:0007669"/>
    <property type="project" value="UniProtKB-UniRule"/>
</dbReference>
<dbReference type="SUPFAM" id="SSF111304">
    <property type="entry name" value="Recombination protein RecR"/>
    <property type="match status" value="1"/>
</dbReference>
<sequence>MGEPQGVIGRLLEELAKLPGIGPKSAERIAHFLLAGDRSQATKLADALRAVADRVRPCRECFTLTDREVCEICSDPRRDAALLCVVETPRDVASFERAGSFRGLYHVLGGRLAPLDGVGPDRLTFAPLVDRVKRGGVREVILATSPTLEGDGTALYAADVLSGSGAAVTRLARGLPSGASLELANAQMLTDALQGRRAF</sequence>
<evidence type="ECO:0000313" key="10">
    <source>
        <dbReference type="Proteomes" id="UP000319576"/>
    </source>
</evidence>
<name>A0A517XT02_9BACT</name>
<dbReference type="PROSITE" id="PS01300">
    <property type="entry name" value="RECR"/>
    <property type="match status" value="1"/>
</dbReference>
<dbReference type="OrthoDB" id="9802672at2"/>
<dbReference type="GO" id="GO:0003677">
    <property type="term" value="F:DNA binding"/>
    <property type="evidence" value="ECO:0007669"/>
    <property type="project" value="UniProtKB-UniRule"/>
</dbReference>
<dbReference type="InterPro" id="IPR000093">
    <property type="entry name" value="DNA_Rcmb_RecR"/>
</dbReference>
<evidence type="ECO:0000256" key="2">
    <source>
        <dbReference type="ARBA" id="ARBA00022763"/>
    </source>
</evidence>
<dbReference type="PANTHER" id="PTHR30446:SF0">
    <property type="entry name" value="RECOMBINATION PROTEIN RECR"/>
    <property type="match status" value="1"/>
</dbReference>
<keyword evidence="5 7" id="KW-0233">DNA recombination</keyword>
<keyword evidence="2 7" id="KW-0227">DNA damage</keyword>
<keyword evidence="1 7" id="KW-0479">Metal-binding</keyword>
<dbReference type="EMBL" id="CP036273">
    <property type="protein sequence ID" value="QDU20618.1"/>
    <property type="molecule type" value="Genomic_DNA"/>
</dbReference>
<dbReference type="GO" id="GO:0006310">
    <property type="term" value="P:DNA recombination"/>
    <property type="evidence" value="ECO:0007669"/>
    <property type="project" value="UniProtKB-UniRule"/>
</dbReference>
<dbReference type="InterPro" id="IPR006171">
    <property type="entry name" value="TOPRIM_dom"/>
</dbReference>
<gene>
    <name evidence="7 9" type="primary">recR</name>
    <name evidence="9" type="ORF">ETAA1_25740</name>
</gene>
<evidence type="ECO:0000256" key="7">
    <source>
        <dbReference type="HAMAP-Rule" id="MF_00017"/>
    </source>
</evidence>
<dbReference type="Pfam" id="PF02132">
    <property type="entry name" value="RecR_ZnF"/>
    <property type="match status" value="1"/>
</dbReference>
<comment type="similarity">
    <text evidence="7">Belongs to the RecR family.</text>
</comment>
<dbReference type="CDD" id="cd01025">
    <property type="entry name" value="TOPRIM_recR"/>
    <property type="match status" value="1"/>
</dbReference>
<dbReference type="InterPro" id="IPR023627">
    <property type="entry name" value="Rcmb_RecR"/>
</dbReference>
<proteinExistence type="inferred from homology"/>
<comment type="function">
    <text evidence="7">May play a role in DNA repair. It seems to be involved in an RecBC-independent recombinational process of DNA repair. It may act with RecF and RecO.</text>
</comment>